<proteinExistence type="predicted"/>
<dbReference type="InterPro" id="IPR014756">
    <property type="entry name" value="Ig_E-set"/>
</dbReference>
<keyword evidence="3" id="KW-1185">Reference proteome</keyword>
<dbReference type="InterPro" id="IPR017868">
    <property type="entry name" value="Filamin/ABP280_repeat-like"/>
</dbReference>
<gene>
    <name evidence="2" type="ORF">LSINAPIS_LOCUS11011</name>
</gene>
<dbReference type="SUPFAM" id="SSF81296">
    <property type="entry name" value="E set domains"/>
    <property type="match status" value="1"/>
</dbReference>
<evidence type="ECO:0000256" key="1">
    <source>
        <dbReference type="PROSITE-ProRule" id="PRU00087"/>
    </source>
</evidence>
<dbReference type="AlphaFoldDB" id="A0A5E4QS06"/>
<dbReference type="Proteomes" id="UP000324832">
    <property type="component" value="Unassembled WGS sequence"/>
</dbReference>
<name>A0A5E4QS06_9NEOP</name>
<reference evidence="2 3" key="1">
    <citation type="submission" date="2017-07" db="EMBL/GenBank/DDBJ databases">
        <authorList>
            <person name="Talla V."/>
            <person name="Backstrom N."/>
        </authorList>
    </citation>
    <scope>NUCLEOTIDE SEQUENCE [LARGE SCALE GENOMIC DNA]</scope>
</reference>
<sequence length="94" mass="10541">MDSGEDKKTLSDTSTPCWYIDSAYASSLKVSLQLPTRQFLEAEVKMPSGIIDQPVIEDNRDGTVSIKYDPREEGVHELYGLHTSSTWTPYPQGM</sequence>
<protein>
    <submittedName>
        <fullName evidence="2">Uncharacterized protein</fullName>
    </submittedName>
</protein>
<feature type="repeat" description="Filamin" evidence="1">
    <location>
        <begin position="40"/>
        <end position="78"/>
    </location>
</feature>
<organism evidence="2 3">
    <name type="scientific">Leptidea sinapis</name>
    <dbReference type="NCBI Taxonomy" id="189913"/>
    <lineage>
        <taxon>Eukaryota</taxon>
        <taxon>Metazoa</taxon>
        <taxon>Ecdysozoa</taxon>
        <taxon>Arthropoda</taxon>
        <taxon>Hexapoda</taxon>
        <taxon>Insecta</taxon>
        <taxon>Pterygota</taxon>
        <taxon>Neoptera</taxon>
        <taxon>Endopterygota</taxon>
        <taxon>Lepidoptera</taxon>
        <taxon>Glossata</taxon>
        <taxon>Ditrysia</taxon>
        <taxon>Papilionoidea</taxon>
        <taxon>Pieridae</taxon>
        <taxon>Dismorphiinae</taxon>
        <taxon>Leptidea</taxon>
    </lineage>
</organism>
<accession>A0A5E4QS06</accession>
<evidence type="ECO:0000313" key="2">
    <source>
        <dbReference type="EMBL" id="VVD00356.1"/>
    </source>
</evidence>
<dbReference type="EMBL" id="FZQP02004656">
    <property type="protein sequence ID" value="VVD00356.1"/>
    <property type="molecule type" value="Genomic_DNA"/>
</dbReference>
<dbReference type="InterPro" id="IPR013783">
    <property type="entry name" value="Ig-like_fold"/>
</dbReference>
<dbReference type="Gene3D" id="2.60.40.10">
    <property type="entry name" value="Immunoglobulins"/>
    <property type="match status" value="1"/>
</dbReference>
<evidence type="ECO:0000313" key="3">
    <source>
        <dbReference type="Proteomes" id="UP000324832"/>
    </source>
</evidence>
<dbReference type="PROSITE" id="PS50194">
    <property type="entry name" value="FILAMIN_REPEAT"/>
    <property type="match status" value="1"/>
</dbReference>